<dbReference type="Pfam" id="PF02660">
    <property type="entry name" value="G3P_acyltransf"/>
    <property type="match status" value="1"/>
</dbReference>
<comment type="subunit">
    <text evidence="10">Probably interacts with PlsX.</text>
</comment>
<keyword evidence="11" id="KW-0012">Acyltransferase</keyword>
<evidence type="ECO:0000256" key="4">
    <source>
        <dbReference type="ARBA" id="ARBA00022692"/>
    </source>
</evidence>
<evidence type="ECO:0000256" key="2">
    <source>
        <dbReference type="ARBA" id="ARBA00022516"/>
    </source>
</evidence>
<dbReference type="AlphaFoldDB" id="A0A7G9GER1"/>
<keyword evidence="8 10" id="KW-0594">Phospholipid biosynthesis</keyword>
<evidence type="ECO:0000256" key="10">
    <source>
        <dbReference type="HAMAP-Rule" id="MF_01043"/>
    </source>
</evidence>
<dbReference type="Proteomes" id="UP000515860">
    <property type="component" value="Chromosome"/>
</dbReference>
<accession>A0A7G9GER1</accession>
<evidence type="ECO:0000256" key="9">
    <source>
        <dbReference type="ARBA" id="ARBA00023264"/>
    </source>
</evidence>
<keyword evidence="5 10" id="KW-1133">Transmembrane helix</keyword>
<evidence type="ECO:0000256" key="3">
    <source>
        <dbReference type="ARBA" id="ARBA00022679"/>
    </source>
</evidence>
<comment type="pathway">
    <text evidence="10">Lipid metabolism; phospholipid metabolism.</text>
</comment>
<comment type="subcellular location">
    <subcellularLocation>
        <location evidence="10">Cell membrane</location>
        <topology evidence="10">Multi-pass membrane protein</topology>
    </subcellularLocation>
</comment>
<dbReference type="RefSeq" id="WP_249329170.1">
    <property type="nucleotide sequence ID" value="NZ_CP060635.1"/>
</dbReference>
<proteinExistence type="inferred from homology"/>
<evidence type="ECO:0000313" key="11">
    <source>
        <dbReference type="EMBL" id="QNM09293.1"/>
    </source>
</evidence>
<evidence type="ECO:0000256" key="8">
    <source>
        <dbReference type="ARBA" id="ARBA00023209"/>
    </source>
</evidence>
<sequence length="218" mass="24113">MERVICLLIGYVFGMFQTAYLYGKANGIDIRTKGSGNAGTTNALRTLGLKAGLITFACDALKCLLAVLVTWLIFRNSHPEITKLLGIYTSAGVILGHNYPFYLKFKGGKGIAATAGMIIAFLDWHLIVIGLICFFGLFLTTHYVSLGSLALSAEFLIGVLVSGQMGLYHMEQPALNEMYFIIVLLTVMTFFKHRGNIVRLIRGEERKTYLSKKQKSDL</sequence>
<keyword evidence="7 10" id="KW-0472">Membrane</keyword>
<keyword evidence="6 10" id="KW-0443">Lipid metabolism</keyword>
<dbReference type="GO" id="GO:0005886">
    <property type="term" value="C:plasma membrane"/>
    <property type="evidence" value="ECO:0007669"/>
    <property type="project" value="UniProtKB-SubCell"/>
</dbReference>
<evidence type="ECO:0000256" key="6">
    <source>
        <dbReference type="ARBA" id="ARBA00023098"/>
    </source>
</evidence>
<dbReference type="EC" id="2.3.1.275" evidence="10"/>
<name>A0A7G9GER1_9FIRM</name>
<dbReference type="InterPro" id="IPR003811">
    <property type="entry name" value="G3P_acylTferase_PlsY"/>
</dbReference>
<feature type="transmembrane region" description="Helical" evidence="10">
    <location>
        <begin position="111"/>
        <end position="139"/>
    </location>
</feature>
<feature type="transmembrane region" description="Helical" evidence="10">
    <location>
        <begin position="81"/>
        <end position="99"/>
    </location>
</feature>
<dbReference type="GO" id="GO:0008654">
    <property type="term" value="P:phospholipid biosynthetic process"/>
    <property type="evidence" value="ECO:0007669"/>
    <property type="project" value="UniProtKB-UniRule"/>
</dbReference>
<evidence type="ECO:0000256" key="7">
    <source>
        <dbReference type="ARBA" id="ARBA00023136"/>
    </source>
</evidence>
<feature type="transmembrane region" description="Helical" evidence="10">
    <location>
        <begin position="47"/>
        <end position="74"/>
    </location>
</feature>
<reference evidence="11 12" key="1">
    <citation type="submission" date="2020-08" db="EMBL/GenBank/DDBJ databases">
        <authorList>
            <person name="Liu C."/>
            <person name="Sun Q."/>
        </authorList>
    </citation>
    <scope>NUCLEOTIDE SEQUENCE [LARGE SCALE GENOMIC DNA]</scope>
    <source>
        <strain evidence="11 12">NSJ-29</strain>
    </source>
</reference>
<protein>
    <recommendedName>
        <fullName evidence="10">Glycerol-3-phosphate acyltransferase</fullName>
    </recommendedName>
    <alternativeName>
        <fullName evidence="10">Acyl-PO4 G3P acyltransferase</fullName>
    </alternativeName>
    <alternativeName>
        <fullName evidence="10">Acyl-phosphate--glycerol-3-phosphate acyltransferase</fullName>
    </alternativeName>
    <alternativeName>
        <fullName evidence="10">G3P acyltransferase</fullName>
        <shortName evidence="10">GPAT</shortName>
        <ecNumber evidence="10">2.3.1.275</ecNumber>
    </alternativeName>
    <alternativeName>
        <fullName evidence="10">Lysophosphatidic acid synthase</fullName>
        <shortName evidence="10">LPA synthase</shortName>
    </alternativeName>
</protein>
<dbReference type="NCBIfam" id="TIGR00023">
    <property type="entry name" value="glycerol-3-phosphate 1-O-acyltransferase PlsY"/>
    <property type="match status" value="1"/>
</dbReference>
<feature type="transmembrane region" description="Helical" evidence="10">
    <location>
        <begin position="174"/>
        <end position="191"/>
    </location>
</feature>
<evidence type="ECO:0000313" key="12">
    <source>
        <dbReference type="Proteomes" id="UP000515860"/>
    </source>
</evidence>
<dbReference type="HAMAP" id="MF_01043">
    <property type="entry name" value="PlsY"/>
    <property type="match status" value="1"/>
</dbReference>
<comment type="function">
    <text evidence="10">Catalyzes the transfer of an acyl group from acyl-phosphate (acyl-PO(4)) to glycerol-3-phosphate (G3P) to form lysophosphatidic acid (LPA). This enzyme utilizes acyl-phosphate as fatty acyl donor, but not acyl-CoA or acyl-ACP.</text>
</comment>
<gene>
    <name evidence="10 11" type="primary">plsY</name>
    <name evidence="11" type="ORF">H9Q79_03110</name>
</gene>
<evidence type="ECO:0000256" key="1">
    <source>
        <dbReference type="ARBA" id="ARBA00022475"/>
    </source>
</evidence>
<comment type="catalytic activity">
    <reaction evidence="10">
        <text>an acyl phosphate + sn-glycerol 3-phosphate = a 1-acyl-sn-glycero-3-phosphate + phosphate</text>
        <dbReference type="Rhea" id="RHEA:34075"/>
        <dbReference type="ChEBI" id="CHEBI:43474"/>
        <dbReference type="ChEBI" id="CHEBI:57597"/>
        <dbReference type="ChEBI" id="CHEBI:57970"/>
        <dbReference type="ChEBI" id="CHEBI:59918"/>
        <dbReference type="EC" id="2.3.1.275"/>
    </reaction>
</comment>
<dbReference type="PANTHER" id="PTHR30309:SF0">
    <property type="entry name" value="GLYCEROL-3-PHOSPHATE ACYLTRANSFERASE-RELATED"/>
    <property type="match status" value="1"/>
</dbReference>
<keyword evidence="4 10" id="KW-0812">Transmembrane</keyword>
<evidence type="ECO:0000256" key="5">
    <source>
        <dbReference type="ARBA" id="ARBA00022989"/>
    </source>
</evidence>
<keyword evidence="2 10" id="KW-0444">Lipid biosynthesis</keyword>
<keyword evidence="3 10" id="KW-0808">Transferase</keyword>
<keyword evidence="1 10" id="KW-1003">Cell membrane</keyword>
<dbReference type="EMBL" id="CP060635">
    <property type="protein sequence ID" value="QNM09293.1"/>
    <property type="molecule type" value="Genomic_DNA"/>
</dbReference>
<dbReference type="PANTHER" id="PTHR30309">
    <property type="entry name" value="INNER MEMBRANE PROTEIN YGIH"/>
    <property type="match status" value="1"/>
</dbReference>
<dbReference type="GO" id="GO:0043772">
    <property type="term" value="F:acyl-phosphate glycerol-3-phosphate acyltransferase activity"/>
    <property type="evidence" value="ECO:0007669"/>
    <property type="project" value="UniProtKB-UniRule"/>
</dbReference>
<dbReference type="SMART" id="SM01207">
    <property type="entry name" value="G3P_acyltransf"/>
    <property type="match status" value="1"/>
</dbReference>
<organism evidence="11 12">
    <name type="scientific">Wansuia hejianensis</name>
    <dbReference type="NCBI Taxonomy" id="2763667"/>
    <lineage>
        <taxon>Bacteria</taxon>
        <taxon>Bacillati</taxon>
        <taxon>Bacillota</taxon>
        <taxon>Clostridia</taxon>
        <taxon>Lachnospirales</taxon>
        <taxon>Lachnospiraceae</taxon>
        <taxon>Wansuia</taxon>
    </lineage>
</organism>
<keyword evidence="12" id="KW-1185">Reference proteome</keyword>
<comment type="similarity">
    <text evidence="10">Belongs to the PlsY family.</text>
</comment>
<keyword evidence="9 10" id="KW-1208">Phospholipid metabolism</keyword>
<dbReference type="KEGG" id="whj:H9Q79_03110"/>
<dbReference type="UniPathway" id="UPA00085"/>